<feature type="region of interest" description="Disordered" evidence="1">
    <location>
        <begin position="264"/>
        <end position="366"/>
    </location>
</feature>
<evidence type="ECO:0000259" key="2">
    <source>
        <dbReference type="Pfam" id="PF00561"/>
    </source>
</evidence>
<dbReference type="PANTHER" id="PTHR43798:SF33">
    <property type="entry name" value="HYDROLASE, PUTATIVE (AFU_ORTHOLOGUE AFUA_2G14860)-RELATED"/>
    <property type="match status" value="1"/>
</dbReference>
<sequence length="366" mass="39710">MFLGPLPRRQLLRTPAGRIEYVLSGEGPLTLLLFNGAGVTAEDWSRLYPGIESIGRVLAWNRAGVGRSAKPVSPQTGSVVVDSTRALLDALQLKPPYLLVGHSLGGLHAQLFARRFPHDVAGVLLLEATHPRDREQLKGHEGHLAKVLSRVLSLPQKLFRANLHSEMDWIDATAREVETAPPFPAVPLAVMSGGNDPPVWLVPPEVLRARRAHQRELAMLSPRGRQVIARRSGHFPQLTQPSLVLEVLRELGREALVEHVGRQQVEDGGEHALELADGQRVRGPGAERRGEDAARRDDHQPRQPDVAERGGRQVGDLQAAGDVARDVGHRDGKAERGGRGHGVVDGDVAPGHERHADEAAAGAHQP</sequence>
<feature type="compositionally biased region" description="Basic and acidic residues" evidence="1">
    <location>
        <begin position="323"/>
        <end position="358"/>
    </location>
</feature>
<accession>A0A4Z0C8F0</accession>
<dbReference type="GO" id="GO:0016787">
    <property type="term" value="F:hydrolase activity"/>
    <property type="evidence" value="ECO:0007669"/>
    <property type="project" value="UniProtKB-KW"/>
</dbReference>
<name>A0A4Z0C8F0_9BURK</name>
<evidence type="ECO:0000313" key="3">
    <source>
        <dbReference type="EMBL" id="TFZ07893.1"/>
    </source>
</evidence>
<dbReference type="OrthoDB" id="7185741at2"/>
<dbReference type="SUPFAM" id="SSF53474">
    <property type="entry name" value="alpha/beta-Hydrolases"/>
    <property type="match status" value="1"/>
</dbReference>
<dbReference type="AlphaFoldDB" id="A0A4Z0C8F0"/>
<keyword evidence="4" id="KW-1185">Reference proteome</keyword>
<organism evidence="3 4">
    <name type="scientific">Ramlibacter humi</name>
    <dbReference type="NCBI Taxonomy" id="2530451"/>
    <lineage>
        <taxon>Bacteria</taxon>
        <taxon>Pseudomonadati</taxon>
        <taxon>Pseudomonadota</taxon>
        <taxon>Betaproteobacteria</taxon>
        <taxon>Burkholderiales</taxon>
        <taxon>Comamonadaceae</taxon>
        <taxon>Ramlibacter</taxon>
    </lineage>
</organism>
<reference evidence="3 4" key="1">
    <citation type="submission" date="2019-03" db="EMBL/GenBank/DDBJ databases">
        <title>Ramlibacter sp. 18x22-1, whole genome shotgun sequence.</title>
        <authorList>
            <person name="Zhang X."/>
            <person name="Feng G."/>
            <person name="Zhu H."/>
        </authorList>
    </citation>
    <scope>NUCLEOTIDE SEQUENCE [LARGE SCALE GENOMIC DNA]</scope>
    <source>
        <strain evidence="3 4">18x22-1</strain>
    </source>
</reference>
<dbReference type="InterPro" id="IPR050266">
    <property type="entry name" value="AB_hydrolase_sf"/>
</dbReference>
<feature type="compositionally biased region" description="Basic and acidic residues" evidence="1">
    <location>
        <begin position="264"/>
        <end position="311"/>
    </location>
</feature>
<dbReference type="InterPro" id="IPR029058">
    <property type="entry name" value="AB_hydrolase_fold"/>
</dbReference>
<keyword evidence="3" id="KW-0378">Hydrolase</keyword>
<evidence type="ECO:0000256" key="1">
    <source>
        <dbReference type="SAM" id="MobiDB-lite"/>
    </source>
</evidence>
<dbReference type="Gene3D" id="3.40.50.1820">
    <property type="entry name" value="alpha/beta hydrolase"/>
    <property type="match status" value="1"/>
</dbReference>
<dbReference type="EMBL" id="SMLK01000001">
    <property type="protein sequence ID" value="TFZ07893.1"/>
    <property type="molecule type" value="Genomic_DNA"/>
</dbReference>
<dbReference type="Proteomes" id="UP000297839">
    <property type="component" value="Unassembled WGS sequence"/>
</dbReference>
<dbReference type="GO" id="GO:0016020">
    <property type="term" value="C:membrane"/>
    <property type="evidence" value="ECO:0007669"/>
    <property type="project" value="TreeGrafter"/>
</dbReference>
<dbReference type="InterPro" id="IPR000073">
    <property type="entry name" value="AB_hydrolase_1"/>
</dbReference>
<dbReference type="PANTHER" id="PTHR43798">
    <property type="entry name" value="MONOACYLGLYCEROL LIPASE"/>
    <property type="match status" value="1"/>
</dbReference>
<proteinExistence type="predicted"/>
<evidence type="ECO:0000313" key="4">
    <source>
        <dbReference type="Proteomes" id="UP000297839"/>
    </source>
</evidence>
<dbReference type="Pfam" id="PF00561">
    <property type="entry name" value="Abhydrolase_1"/>
    <property type="match status" value="1"/>
</dbReference>
<feature type="domain" description="AB hydrolase-1" evidence="2">
    <location>
        <begin position="31"/>
        <end position="139"/>
    </location>
</feature>
<gene>
    <name evidence="3" type="ORF">EZ216_01640</name>
</gene>
<comment type="caution">
    <text evidence="3">The sequence shown here is derived from an EMBL/GenBank/DDBJ whole genome shotgun (WGS) entry which is preliminary data.</text>
</comment>
<protein>
    <submittedName>
        <fullName evidence="3">Alpha/beta hydrolase</fullName>
    </submittedName>
</protein>